<evidence type="ECO:0000313" key="1">
    <source>
        <dbReference type="EMBL" id="VVA21333.1"/>
    </source>
</evidence>
<proteinExistence type="predicted"/>
<organism evidence="1 2">
    <name type="scientific">Prunus dulcis</name>
    <name type="common">Almond</name>
    <name type="synonym">Amygdalus dulcis</name>
    <dbReference type="NCBI Taxonomy" id="3755"/>
    <lineage>
        <taxon>Eukaryota</taxon>
        <taxon>Viridiplantae</taxon>
        <taxon>Streptophyta</taxon>
        <taxon>Embryophyta</taxon>
        <taxon>Tracheophyta</taxon>
        <taxon>Spermatophyta</taxon>
        <taxon>Magnoliopsida</taxon>
        <taxon>eudicotyledons</taxon>
        <taxon>Gunneridae</taxon>
        <taxon>Pentapetalae</taxon>
        <taxon>rosids</taxon>
        <taxon>fabids</taxon>
        <taxon>Rosales</taxon>
        <taxon>Rosaceae</taxon>
        <taxon>Amygdaloideae</taxon>
        <taxon>Amygdaleae</taxon>
        <taxon>Prunus</taxon>
    </lineage>
</organism>
<name>A0A5E4F070_PRUDU</name>
<sequence>MGLACRVFVELLGTGMDTQDTSPSVLLFFDKERFIFNAGEYESQLGSHPIASGELGYEIQIREAVVRPNCLTILRFKGGAGPGIFRLEEINGRGRAGPWPGLSRT</sequence>
<gene>
    <name evidence="1" type="ORF">ALMOND_2B031048</name>
</gene>
<evidence type="ECO:0000313" key="2">
    <source>
        <dbReference type="Proteomes" id="UP000327085"/>
    </source>
</evidence>
<dbReference type="Gramene" id="VVA21333">
    <property type="protein sequence ID" value="VVA21333"/>
    <property type="gene ID" value="Prudul26B031048"/>
</dbReference>
<dbReference type="AlphaFoldDB" id="A0A5E4F070"/>
<dbReference type="EMBL" id="CABIKO010000051">
    <property type="protein sequence ID" value="VVA21333.1"/>
    <property type="molecule type" value="Genomic_DNA"/>
</dbReference>
<protein>
    <submittedName>
        <fullName evidence="1">PREDICTED: zinc phosphodiesterase</fullName>
    </submittedName>
</protein>
<dbReference type="Proteomes" id="UP000327085">
    <property type="component" value="Chromosome 1"/>
</dbReference>
<reference evidence="2" key="1">
    <citation type="journal article" date="2020" name="Plant J.">
        <title>Transposons played a major role in the diversification between the closely related almond and peach genomes: results from the almond genome sequence.</title>
        <authorList>
            <person name="Alioto T."/>
            <person name="Alexiou K.G."/>
            <person name="Bardil A."/>
            <person name="Barteri F."/>
            <person name="Castanera R."/>
            <person name="Cruz F."/>
            <person name="Dhingra A."/>
            <person name="Duval H."/>
            <person name="Fernandez I Marti A."/>
            <person name="Frias L."/>
            <person name="Galan B."/>
            <person name="Garcia J.L."/>
            <person name="Howad W."/>
            <person name="Gomez-Garrido J."/>
            <person name="Gut M."/>
            <person name="Julca I."/>
            <person name="Morata J."/>
            <person name="Puigdomenech P."/>
            <person name="Ribeca P."/>
            <person name="Rubio Cabetas M.J."/>
            <person name="Vlasova A."/>
            <person name="Wirthensohn M."/>
            <person name="Garcia-Mas J."/>
            <person name="Gabaldon T."/>
            <person name="Casacuberta J.M."/>
            <person name="Arus P."/>
        </authorList>
    </citation>
    <scope>NUCLEOTIDE SEQUENCE [LARGE SCALE GENOMIC DNA]</scope>
    <source>
        <strain evidence="2">cv. Texas</strain>
    </source>
</reference>
<accession>A0A5E4F070</accession>